<keyword evidence="1" id="KW-0472">Membrane</keyword>
<feature type="transmembrane region" description="Helical" evidence="1">
    <location>
        <begin position="6"/>
        <end position="22"/>
    </location>
</feature>
<feature type="transmembrane region" description="Helical" evidence="1">
    <location>
        <begin position="274"/>
        <end position="293"/>
    </location>
</feature>
<evidence type="ECO:0000313" key="3">
    <source>
        <dbReference type="EMBL" id="MFC4231527.1"/>
    </source>
</evidence>
<evidence type="ECO:0000313" key="4">
    <source>
        <dbReference type="Proteomes" id="UP001595906"/>
    </source>
</evidence>
<keyword evidence="4" id="KW-1185">Reference proteome</keyword>
<feature type="transmembrane region" description="Helical" evidence="1">
    <location>
        <begin position="183"/>
        <end position="202"/>
    </location>
</feature>
<feature type="transmembrane region" description="Helical" evidence="1">
    <location>
        <begin position="34"/>
        <end position="51"/>
    </location>
</feature>
<feature type="transmembrane region" description="Helical" evidence="1">
    <location>
        <begin position="133"/>
        <end position="153"/>
    </location>
</feature>
<reference evidence="4" key="1">
    <citation type="journal article" date="2019" name="Int. J. Syst. Evol. Microbiol.">
        <title>The Global Catalogue of Microorganisms (GCM) 10K type strain sequencing project: providing services to taxonomists for standard genome sequencing and annotation.</title>
        <authorList>
            <consortium name="The Broad Institute Genomics Platform"/>
            <consortium name="The Broad Institute Genome Sequencing Center for Infectious Disease"/>
            <person name="Wu L."/>
            <person name="Ma J."/>
        </authorList>
    </citation>
    <scope>NUCLEOTIDE SEQUENCE [LARGE SCALE GENOMIC DNA]</scope>
    <source>
        <strain evidence="4">CECT 8010</strain>
    </source>
</reference>
<name>A0ABV8PU26_9BACT</name>
<dbReference type="RefSeq" id="WP_379013034.1">
    <property type="nucleotide sequence ID" value="NZ_JBHSDC010000009.1"/>
</dbReference>
<protein>
    <submittedName>
        <fullName evidence="3">M56 family metallopeptidase</fullName>
    </submittedName>
</protein>
<dbReference type="InterPro" id="IPR052173">
    <property type="entry name" value="Beta-lactam_resp_regulator"/>
</dbReference>
<sequence length="513" mass="59828">MIAYLVKMVLCSAVLLLVYHVLLAKEKMHRFNRYYLLLSLIFALVVPFIEWKQQIPIISDSTVTENVFYATETTFKTMSSAIEEPVSDIDIWPNLLIAAYFLISTILLIRFARNLFQLWLKIKNSEKILCQNSRLVLLPQSIVSHSFLKYIFIAKEDYNNGAFEQAILNHELAHVQQKHSLDILFIEVLSIIFWFNPFLYWYKKAIQINHEFLADAAALETYHDVASYQYLLLAQANKPVFNHLASQFNFLITKKRLLMMNKTTSFTRKAVKQLAIVPIIGSLVFVFSSKIIAQDTLKKFTEKIRVSDTANEQVVPTKDLLFHEKKTQAKILAEDFYKKTSIGYSATDASDELMKEYETIAKKYRRDTTNRWQSIFRDITQQDKTRLIAIFTKMSLQQQLKQSVVFCKQLGPLKREVPTETQFNNFKKANVYGIWIDDKRVKNEVLNNFKASDFAQFDISKLYGAAKVGRSYTHQVNMMTKAYYQKYYDESIAKKDEPMMVMRFIKNVTVVNP</sequence>
<feature type="domain" description="Peptidase M56" evidence="2">
    <location>
        <begin position="11"/>
        <end position="234"/>
    </location>
</feature>
<dbReference type="PANTHER" id="PTHR34978">
    <property type="entry name" value="POSSIBLE SENSOR-TRANSDUCER PROTEIN BLAR"/>
    <property type="match status" value="1"/>
</dbReference>
<keyword evidence="1" id="KW-0812">Transmembrane</keyword>
<proteinExistence type="predicted"/>
<organism evidence="3 4">
    <name type="scientific">Parasediminibacterium paludis</name>
    <dbReference type="NCBI Taxonomy" id="908966"/>
    <lineage>
        <taxon>Bacteria</taxon>
        <taxon>Pseudomonadati</taxon>
        <taxon>Bacteroidota</taxon>
        <taxon>Chitinophagia</taxon>
        <taxon>Chitinophagales</taxon>
        <taxon>Chitinophagaceae</taxon>
        <taxon>Parasediminibacterium</taxon>
    </lineage>
</organism>
<dbReference type="CDD" id="cd07341">
    <property type="entry name" value="M56_BlaR1_MecR1_like"/>
    <property type="match status" value="1"/>
</dbReference>
<dbReference type="InterPro" id="IPR008756">
    <property type="entry name" value="Peptidase_M56"/>
</dbReference>
<evidence type="ECO:0000256" key="1">
    <source>
        <dbReference type="SAM" id="Phobius"/>
    </source>
</evidence>
<gene>
    <name evidence="3" type="ORF">ACFOW1_06485</name>
</gene>
<dbReference type="PANTHER" id="PTHR34978:SF3">
    <property type="entry name" value="SLR0241 PROTEIN"/>
    <property type="match status" value="1"/>
</dbReference>
<feature type="transmembrane region" description="Helical" evidence="1">
    <location>
        <begin position="91"/>
        <end position="112"/>
    </location>
</feature>
<comment type="caution">
    <text evidence="3">The sequence shown here is derived from an EMBL/GenBank/DDBJ whole genome shotgun (WGS) entry which is preliminary data.</text>
</comment>
<evidence type="ECO:0000259" key="2">
    <source>
        <dbReference type="Pfam" id="PF05569"/>
    </source>
</evidence>
<dbReference type="Proteomes" id="UP001595906">
    <property type="component" value="Unassembled WGS sequence"/>
</dbReference>
<accession>A0ABV8PU26</accession>
<keyword evidence="1" id="KW-1133">Transmembrane helix</keyword>
<dbReference type="EMBL" id="JBHSDC010000009">
    <property type="protein sequence ID" value="MFC4231527.1"/>
    <property type="molecule type" value="Genomic_DNA"/>
</dbReference>
<dbReference type="Pfam" id="PF05569">
    <property type="entry name" value="Peptidase_M56"/>
    <property type="match status" value="1"/>
</dbReference>